<accession>A0A371F083</accession>
<dbReference type="OrthoDB" id="1751726at2759"/>
<protein>
    <recommendedName>
        <fullName evidence="1">Retrotransposon gag domain-containing protein</fullName>
    </recommendedName>
</protein>
<evidence type="ECO:0000259" key="1">
    <source>
        <dbReference type="Pfam" id="PF03732"/>
    </source>
</evidence>
<dbReference type="EMBL" id="QJKJ01011235">
    <property type="protein sequence ID" value="RDX71706.1"/>
    <property type="molecule type" value="Genomic_DNA"/>
</dbReference>
<dbReference type="AlphaFoldDB" id="A0A371F083"/>
<feature type="domain" description="Retrotransposon gag" evidence="1">
    <location>
        <begin position="7"/>
        <end position="82"/>
    </location>
</feature>
<dbReference type="Proteomes" id="UP000257109">
    <property type="component" value="Unassembled WGS sequence"/>
</dbReference>
<keyword evidence="3" id="KW-1185">Reference proteome</keyword>
<feature type="non-terminal residue" evidence="2">
    <location>
        <position position="1"/>
    </location>
</feature>
<evidence type="ECO:0000313" key="3">
    <source>
        <dbReference type="Proteomes" id="UP000257109"/>
    </source>
</evidence>
<name>A0A371F083_MUCPR</name>
<sequence>MDRPLVQWFHFWHQNNPNSSWDSFTLDLIRRFGDRTGGSVFEKMTTMKQEESIEEYVQGFEILVAQASSIIEEQLLGTIQKGPNSFPITNT</sequence>
<dbReference type="Pfam" id="PF03732">
    <property type="entry name" value="Retrotrans_gag"/>
    <property type="match status" value="1"/>
</dbReference>
<proteinExistence type="predicted"/>
<comment type="caution">
    <text evidence="2">The sequence shown here is derived from an EMBL/GenBank/DDBJ whole genome shotgun (WGS) entry which is preliminary data.</text>
</comment>
<reference evidence="2" key="1">
    <citation type="submission" date="2018-05" db="EMBL/GenBank/DDBJ databases">
        <title>Draft genome of Mucuna pruriens seed.</title>
        <authorList>
            <person name="Nnadi N.E."/>
            <person name="Vos R."/>
            <person name="Hasami M.H."/>
            <person name="Devisetty U.K."/>
            <person name="Aguiy J.C."/>
        </authorList>
    </citation>
    <scope>NUCLEOTIDE SEQUENCE [LARGE SCALE GENOMIC DNA]</scope>
    <source>
        <strain evidence="2">JCA_2017</strain>
    </source>
</reference>
<gene>
    <name evidence="2" type="ORF">CR513_48906</name>
</gene>
<dbReference type="InterPro" id="IPR005162">
    <property type="entry name" value="Retrotrans_gag_dom"/>
</dbReference>
<organism evidence="2 3">
    <name type="scientific">Mucuna pruriens</name>
    <name type="common">Velvet bean</name>
    <name type="synonym">Dolichos pruriens</name>
    <dbReference type="NCBI Taxonomy" id="157652"/>
    <lineage>
        <taxon>Eukaryota</taxon>
        <taxon>Viridiplantae</taxon>
        <taxon>Streptophyta</taxon>
        <taxon>Embryophyta</taxon>
        <taxon>Tracheophyta</taxon>
        <taxon>Spermatophyta</taxon>
        <taxon>Magnoliopsida</taxon>
        <taxon>eudicotyledons</taxon>
        <taxon>Gunneridae</taxon>
        <taxon>Pentapetalae</taxon>
        <taxon>rosids</taxon>
        <taxon>fabids</taxon>
        <taxon>Fabales</taxon>
        <taxon>Fabaceae</taxon>
        <taxon>Papilionoideae</taxon>
        <taxon>50 kb inversion clade</taxon>
        <taxon>NPAAA clade</taxon>
        <taxon>indigoferoid/millettioid clade</taxon>
        <taxon>Phaseoleae</taxon>
        <taxon>Mucuna</taxon>
    </lineage>
</organism>
<evidence type="ECO:0000313" key="2">
    <source>
        <dbReference type="EMBL" id="RDX71706.1"/>
    </source>
</evidence>